<gene>
    <name evidence="2" type="ORF">BRAFLDRAFT_118297</name>
</gene>
<name>C3YYY4_BRAFL</name>
<proteinExistence type="predicted"/>
<accession>C3YYY4</accession>
<feature type="region of interest" description="Disordered" evidence="1">
    <location>
        <begin position="346"/>
        <end position="371"/>
    </location>
</feature>
<evidence type="ECO:0000313" key="2">
    <source>
        <dbReference type="EMBL" id="EEN54492.1"/>
    </source>
</evidence>
<reference evidence="2" key="1">
    <citation type="journal article" date="2008" name="Nature">
        <title>The amphioxus genome and the evolution of the chordate karyotype.</title>
        <authorList>
            <consortium name="US DOE Joint Genome Institute (JGI-PGF)"/>
            <person name="Putnam N.H."/>
            <person name="Butts T."/>
            <person name="Ferrier D.E.K."/>
            <person name="Furlong R.F."/>
            <person name="Hellsten U."/>
            <person name="Kawashima T."/>
            <person name="Robinson-Rechavi M."/>
            <person name="Shoguchi E."/>
            <person name="Terry A."/>
            <person name="Yu J.-K."/>
            <person name="Benito-Gutierrez E.L."/>
            <person name="Dubchak I."/>
            <person name="Garcia-Fernandez J."/>
            <person name="Gibson-Brown J.J."/>
            <person name="Grigoriev I.V."/>
            <person name="Horton A.C."/>
            <person name="de Jong P.J."/>
            <person name="Jurka J."/>
            <person name="Kapitonov V.V."/>
            <person name="Kohara Y."/>
            <person name="Kuroki Y."/>
            <person name="Lindquist E."/>
            <person name="Lucas S."/>
            <person name="Osoegawa K."/>
            <person name="Pennacchio L.A."/>
            <person name="Salamov A.A."/>
            <person name="Satou Y."/>
            <person name="Sauka-Spengler T."/>
            <person name="Schmutz J."/>
            <person name="Shin-I T."/>
            <person name="Toyoda A."/>
            <person name="Bronner-Fraser M."/>
            <person name="Fujiyama A."/>
            <person name="Holland L.Z."/>
            <person name="Holland P.W.H."/>
            <person name="Satoh N."/>
            <person name="Rokhsar D.S."/>
        </authorList>
    </citation>
    <scope>NUCLEOTIDE SEQUENCE [LARGE SCALE GENOMIC DNA]</scope>
    <source>
        <strain evidence="2">S238N-H82</strain>
        <tissue evidence="2">Testes</tissue>
    </source>
</reference>
<feature type="region of interest" description="Disordered" evidence="1">
    <location>
        <begin position="548"/>
        <end position="569"/>
    </location>
</feature>
<feature type="compositionally biased region" description="Low complexity" evidence="1">
    <location>
        <begin position="554"/>
        <end position="569"/>
    </location>
</feature>
<dbReference type="AlphaFoldDB" id="C3YYY4"/>
<feature type="region of interest" description="Disordered" evidence="1">
    <location>
        <begin position="178"/>
        <end position="203"/>
    </location>
</feature>
<feature type="region of interest" description="Disordered" evidence="1">
    <location>
        <begin position="435"/>
        <end position="469"/>
    </location>
</feature>
<feature type="compositionally biased region" description="Low complexity" evidence="1">
    <location>
        <begin position="352"/>
        <end position="371"/>
    </location>
</feature>
<sequence length="654" mass="72794">MATVMSDELWCWEDSFFKTWDAVTMETDGMKLSSFTGYVLEASSDSDPESCYLGVQCCLATPREGLVSTDVTPETGLQPGGQQKKIGGVIKLSQLESIPVFVDAPIGTFIVRMDTATATLQDIRQAATKRGKNITNCLFTTPDGEVIRRSMEYLLQYEEILHASGLCFLRMEWAHPKDTPTLSSTTSESPPPIASIPSDSPLAMDTTSCESFLPSTPVQSQYFNPKHPNVHHLEAKSQRVPPMANNCSESPPPSMVGKPPLPSSSDPPPELYPIFTKKRKWTCTSSMPKFHVYSQDDIANSTTDKEKQYKQLWNSIGEEEAVQSMTKVQMQEEVNERWRTIKAQAADPTPTPTTMTSTTVVTHTTSTPTSTTTVTVTTTVTTVTTTPLLDQLPGLRAQLDPDKEHLVENNLQRYFDNPEELDKVVEVIRRRHVKKGAKSQRVPPMANNCSESPPPSMVGKPPLPSSSDPPPELYPIFTKKRKWTCTSSMPKFHVYSQDDIANSTTDKEKQYKQLWNSIGEEEAVQSMTKVQMQEEVNERWRTIKAQAADPTPTPTTMTSTTVVTHTTSTPTSTTTVTVTTTVTTVTTTPLLDQLPGLRAQLDPDKEHLVENNLQRYFDNPEELDKVVEVIRRRHVKKGVSAGFVKHHILKLTVS</sequence>
<protein>
    <submittedName>
        <fullName evidence="2">Uncharacterized protein</fullName>
    </submittedName>
</protein>
<organism>
    <name type="scientific">Branchiostoma floridae</name>
    <name type="common">Florida lancelet</name>
    <name type="synonym">Amphioxus</name>
    <dbReference type="NCBI Taxonomy" id="7739"/>
    <lineage>
        <taxon>Eukaryota</taxon>
        <taxon>Metazoa</taxon>
        <taxon>Chordata</taxon>
        <taxon>Cephalochordata</taxon>
        <taxon>Leptocardii</taxon>
        <taxon>Amphioxiformes</taxon>
        <taxon>Branchiostomatidae</taxon>
        <taxon>Branchiostoma</taxon>
    </lineage>
</organism>
<feature type="region of interest" description="Disordered" evidence="1">
    <location>
        <begin position="236"/>
        <end position="267"/>
    </location>
</feature>
<feature type="compositionally biased region" description="Low complexity" evidence="1">
    <location>
        <begin position="179"/>
        <end position="188"/>
    </location>
</feature>
<dbReference type="EMBL" id="GG666565">
    <property type="protein sequence ID" value="EEN54492.1"/>
    <property type="molecule type" value="Genomic_DNA"/>
</dbReference>
<dbReference type="InParanoid" id="C3YYY4"/>
<feature type="compositionally biased region" description="Pro residues" evidence="1">
    <location>
        <begin position="250"/>
        <end position="267"/>
    </location>
</feature>
<feature type="compositionally biased region" description="Pro residues" evidence="1">
    <location>
        <begin position="452"/>
        <end position="469"/>
    </location>
</feature>
<evidence type="ECO:0000256" key="1">
    <source>
        <dbReference type="SAM" id="MobiDB-lite"/>
    </source>
</evidence>